<dbReference type="PROSITE" id="PS50888">
    <property type="entry name" value="BHLH"/>
    <property type="match status" value="1"/>
</dbReference>
<keyword evidence="2" id="KW-0805">Transcription regulation</keyword>
<sequence>MYGLGGSQASFSKFSEEVLRKSGELMAPDVYNHQHHPHQNSGLMRYQSAPSSLLGSFVDGSSVHLQSSSHETETMFARLMSGSSDSQGLQGVGAMKHEEEVMVEGVPQQNGYSNGSQMIYNSQPMQTISVHNSASPRTNMESSFMTSMAAENSMKIRNENCSSLVRQSSSPPGLFPNLTSENGFTPTREMGNLRAGNSTNVEANPSVSRLNNQISFSSGLSSCNGLLPKISEIRNENIGLHSPKDGNNSNSRCYISNFTTDSWSDSPFSGLTRMAADNDLKMFSGLNSLEAQNVDSRYRSLGLTHHLSLPKNFPQITTIEKFLHFQDSVPCKIRAKRGCATHPRSIAERVRRTRISERMRKLQELFPNMDKQTNTADMLDLAVEYIKDLQKQVKTLNDTKVKCTCSSI</sequence>
<dbReference type="GO" id="GO:0046983">
    <property type="term" value="F:protein dimerization activity"/>
    <property type="evidence" value="ECO:0007669"/>
    <property type="project" value="InterPro"/>
</dbReference>
<dbReference type="EMBL" id="QGNW01000068">
    <property type="protein sequence ID" value="RVX02985.1"/>
    <property type="molecule type" value="Genomic_DNA"/>
</dbReference>
<dbReference type="Gene3D" id="4.10.280.10">
    <property type="entry name" value="Helix-loop-helix DNA-binding domain"/>
    <property type="match status" value="1"/>
</dbReference>
<dbReference type="CDD" id="cd11393">
    <property type="entry name" value="bHLH_AtbHLH_like"/>
    <property type="match status" value="1"/>
</dbReference>
<dbReference type="AlphaFoldDB" id="A0A438J226"/>
<dbReference type="InterPro" id="IPR036638">
    <property type="entry name" value="HLH_DNA-bd_sf"/>
</dbReference>
<evidence type="ECO:0000259" key="6">
    <source>
        <dbReference type="PROSITE" id="PS50888"/>
    </source>
</evidence>
<dbReference type="OrthoDB" id="2019494at2759"/>
<comment type="caution">
    <text evidence="7">The sequence shown here is derived from an EMBL/GenBank/DDBJ whole genome shotgun (WGS) entry which is preliminary data.</text>
</comment>
<reference evidence="7 8" key="1">
    <citation type="journal article" date="2018" name="PLoS Genet.">
        <title>Population sequencing reveals clonal diversity and ancestral inbreeding in the grapevine cultivar Chardonnay.</title>
        <authorList>
            <person name="Roach M.J."/>
            <person name="Johnson D.L."/>
            <person name="Bohlmann J."/>
            <person name="van Vuuren H.J."/>
            <person name="Jones S.J."/>
            <person name="Pretorius I.S."/>
            <person name="Schmidt S.A."/>
            <person name="Borneman A.R."/>
        </authorList>
    </citation>
    <scope>NUCLEOTIDE SEQUENCE [LARGE SCALE GENOMIC DNA]</scope>
    <source>
        <strain evidence="8">cv. Chardonnay</strain>
        <tissue evidence="7">Leaf</tissue>
    </source>
</reference>
<dbReference type="PANTHER" id="PTHR16223">
    <property type="entry name" value="TRANSCRIPTION FACTOR BHLH83-RELATED"/>
    <property type="match status" value="1"/>
</dbReference>
<organism evidence="7 8">
    <name type="scientific">Vitis vinifera</name>
    <name type="common">Grape</name>
    <dbReference type="NCBI Taxonomy" id="29760"/>
    <lineage>
        <taxon>Eukaryota</taxon>
        <taxon>Viridiplantae</taxon>
        <taxon>Streptophyta</taxon>
        <taxon>Embryophyta</taxon>
        <taxon>Tracheophyta</taxon>
        <taxon>Spermatophyta</taxon>
        <taxon>Magnoliopsida</taxon>
        <taxon>eudicotyledons</taxon>
        <taxon>Gunneridae</taxon>
        <taxon>Pentapetalae</taxon>
        <taxon>rosids</taxon>
        <taxon>Vitales</taxon>
        <taxon>Vitaceae</taxon>
        <taxon>Viteae</taxon>
        <taxon>Vitis</taxon>
    </lineage>
</organism>
<accession>A0A438J226</accession>
<evidence type="ECO:0000256" key="1">
    <source>
        <dbReference type="ARBA" id="ARBA00004123"/>
    </source>
</evidence>
<dbReference type="SUPFAM" id="SSF47459">
    <property type="entry name" value="HLH, helix-loop-helix DNA-binding domain"/>
    <property type="match status" value="1"/>
</dbReference>
<dbReference type="InterPro" id="IPR011598">
    <property type="entry name" value="bHLH_dom"/>
</dbReference>
<dbReference type="SMR" id="A0A438J226"/>
<dbReference type="InterPro" id="IPR045239">
    <property type="entry name" value="bHLH95_bHLH"/>
</dbReference>
<evidence type="ECO:0000256" key="2">
    <source>
        <dbReference type="ARBA" id="ARBA00023015"/>
    </source>
</evidence>
<gene>
    <name evidence="7" type="primary">BHLH130_4</name>
    <name evidence="7" type="ORF">CK203_023203</name>
</gene>
<dbReference type="GO" id="GO:0005634">
    <property type="term" value="C:nucleus"/>
    <property type="evidence" value="ECO:0007669"/>
    <property type="project" value="UniProtKB-SubCell"/>
</dbReference>
<evidence type="ECO:0000313" key="8">
    <source>
        <dbReference type="Proteomes" id="UP000288805"/>
    </source>
</evidence>
<dbReference type="KEGG" id="vvi:100855101"/>
<feature type="domain" description="BHLH" evidence="6">
    <location>
        <begin position="339"/>
        <end position="389"/>
    </location>
</feature>
<dbReference type="SMART" id="SM00353">
    <property type="entry name" value="HLH"/>
    <property type="match status" value="1"/>
</dbReference>
<dbReference type="Gramene" id="Vitis13g02161.t01">
    <property type="protein sequence ID" value="Vitis13g02161.t01.CDS"/>
    <property type="gene ID" value="Vitis13g02161"/>
</dbReference>
<evidence type="ECO:0000313" key="7">
    <source>
        <dbReference type="EMBL" id="RVX02985.1"/>
    </source>
</evidence>
<dbReference type="PANTHER" id="PTHR16223:SF345">
    <property type="entry name" value="TRANSCRIPTION FACTOR BHLH130-LIKE"/>
    <property type="match status" value="1"/>
</dbReference>
<evidence type="ECO:0000256" key="5">
    <source>
        <dbReference type="ARBA" id="ARBA00023242"/>
    </source>
</evidence>
<comment type="subcellular location">
    <subcellularLocation>
        <location evidence="1">Nucleus</location>
    </subcellularLocation>
</comment>
<keyword evidence="5" id="KW-0539">Nucleus</keyword>
<name>A0A438J226_VITVI</name>
<dbReference type="InterPro" id="IPR045843">
    <property type="entry name" value="IND-like"/>
</dbReference>
<evidence type="ECO:0000256" key="4">
    <source>
        <dbReference type="ARBA" id="ARBA00023163"/>
    </source>
</evidence>
<protein>
    <submittedName>
        <fullName evidence="7">Transcription factor bHLH130</fullName>
    </submittedName>
</protein>
<dbReference type="GO" id="GO:0003700">
    <property type="term" value="F:DNA-binding transcription factor activity"/>
    <property type="evidence" value="ECO:0007669"/>
    <property type="project" value="InterPro"/>
</dbReference>
<keyword evidence="3" id="KW-0238">DNA-binding</keyword>
<dbReference type="FunFam" id="4.10.280.10:FF:000021">
    <property type="entry name" value="Transcription factor bHLH130 family"/>
    <property type="match status" value="1"/>
</dbReference>
<evidence type="ECO:0000256" key="3">
    <source>
        <dbReference type="ARBA" id="ARBA00023125"/>
    </source>
</evidence>
<dbReference type="Pfam" id="PF00010">
    <property type="entry name" value="HLH"/>
    <property type="match status" value="1"/>
</dbReference>
<dbReference type="Proteomes" id="UP000288805">
    <property type="component" value="Unassembled WGS sequence"/>
</dbReference>
<keyword evidence="4" id="KW-0804">Transcription</keyword>
<dbReference type="GO" id="GO:0000976">
    <property type="term" value="F:transcription cis-regulatory region binding"/>
    <property type="evidence" value="ECO:0007669"/>
    <property type="project" value="UniProtKB-ARBA"/>
</dbReference>
<proteinExistence type="predicted"/>